<sequence length="29" mass="2889">MVSETALLTGSQAGRAIVAAAQMNDIKAA</sequence>
<dbReference type="AlphaFoldDB" id="A0A3B1BW88"/>
<proteinExistence type="predicted"/>
<organism evidence="1">
    <name type="scientific">hydrothermal vent metagenome</name>
    <dbReference type="NCBI Taxonomy" id="652676"/>
    <lineage>
        <taxon>unclassified sequences</taxon>
        <taxon>metagenomes</taxon>
        <taxon>ecological metagenomes</taxon>
    </lineage>
</organism>
<accession>A0A3B1BW88</accession>
<dbReference type="EMBL" id="UOGE01000011">
    <property type="protein sequence ID" value="VAX16563.1"/>
    <property type="molecule type" value="Genomic_DNA"/>
</dbReference>
<gene>
    <name evidence="1" type="ORF">MNBD_NITROSPINAE02-2142</name>
</gene>
<protein>
    <submittedName>
        <fullName evidence="1">Uncharacterized protein</fullName>
    </submittedName>
</protein>
<name>A0A3B1BW88_9ZZZZ</name>
<reference evidence="1" key="1">
    <citation type="submission" date="2018-06" db="EMBL/GenBank/DDBJ databases">
        <authorList>
            <person name="Zhirakovskaya E."/>
        </authorList>
    </citation>
    <scope>NUCLEOTIDE SEQUENCE</scope>
</reference>
<evidence type="ECO:0000313" key="1">
    <source>
        <dbReference type="EMBL" id="VAX16563.1"/>
    </source>
</evidence>